<gene>
    <name evidence="2" type="ORF">GGX14DRAFT_438399</name>
</gene>
<accession>A0AAD6YFV9</accession>
<dbReference type="AlphaFoldDB" id="A0AAD6YFV9"/>
<sequence length="290" mass="32190">RLMGSFSQFLKSLGIHLQPAAFIGIIAGALLFFLVFVITVVYVHKRTKRKIMEGAFDKPDISILSLTHPRPPLLARHSSSRSSLVDREVQQQDIVVREVRQQEATYAQLFADLQKPVSLALPNQTPREYSPWMGQWDATEVAAPSSLAAPAVEDKSLGTPQLQRGHSIRSLDSASVYSVASALPDAPERAHQSFNALATFPAFQSPGPYIWPKRQRPSLIRDDLAPETYAKARWRTDGESVDPTATIPVARSVPSAKKSPTFTRTAQVLRKNVDHRTTFPTALSQPQRPY</sequence>
<dbReference type="Proteomes" id="UP001219525">
    <property type="component" value="Unassembled WGS sequence"/>
</dbReference>
<comment type="caution">
    <text evidence="2">The sequence shown here is derived from an EMBL/GenBank/DDBJ whole genome shotgun (WGS) entry which is preliminary data.</text>
</comment>
<keyword evidence="1" id="KW-0812">Transmembrane</keyword>
<keyword evidence="1" id="KW-0472">Membrane</keyword>
<keyword evidence="3" id="KW-1185">Reference proteome</keyword>
<proteinExistence type="predicted"/>
<protein>
    <submittedName>
        <fullName evidence="2">Uncharacterized protein</fullName>
    </submittedName>
</protein>
<name>A0AAD6YFV9_9AGAR</name>
<reference evidence="2" key="1">
    <citation type="submission" date="2023-03" db="EMBL/GenBank/DDBJ databases">
        <title>Massive genome expansion in bonnet fungi (Mycena s.s.) driven by repeated elements and novel gene families across ecological guilds.</title>
        <authorList>
            <consortium name="Lawrence Berkeley National Laboratory"/>
            <person name="Harder C.B."/>
            <person name="Miyauchi S."/>
            <person name="Viragh M."/>
            <person name="Kuo A."/>
            <person name="Thoen E."/>
            <person name="Andreopoulos B."/>
            <person name="Lu D."/>
            <person name="Skrede I."/>
            <person name="Drula E."/>
            <person name="Henrissat B."/>
            <person name="Morin E."/>
            <person name="Kohler A."/>
            <person name="Barry K."/>
            <person name="LaButti K."/>
            <person name="Morin E."/>
            <person name="Salamov A."/>
            <person name="Lipzen A."/>
            <person name="Mereny Z."/>
            <person name="Hegedus B."/>
            <person name="Baldrian P."/>
            <person name="Stursova M."/>
            <person name="Weitz H."/>
            <person name="Taylor A."/>
            <person name="Grigoriev I.V."/>
            <person name="Nagy L.G."/>
            <person name="Martin F."/>
            <person name="Kauserud H."/>
        </authorList>
    </citation>
    <scope>NUCLEOTIDE SEQUENCE</scope>
    <source>
        <strain evidence="2">9144</strain>
    </source>
</reference>
<dbReference type="EMBL" id="JARJCW010000013">
    <property type="protein sequence ID" value="KAJ7217798.1"/>
    <property type="molecule type" value="Genomic_DNA"/>
</dbReference>
<keyword evidence="1" id="KW-1133">Transmembrane helix</keyword>
<feature type="transmembrane region" description="Helical" evidence="1">
    <location>
        <begin position="20"/>
        <end position="43"/>
    </location>
</feature>
<evidence type="ECO:0000313" key="3">
    <source>
        <dbReference type="Proteomes" id="UP001219525"/>
    </source>
</evidence>
<organism evidence="2 3">
    <name type="scientific">Mycena pura</name>
    <dbReference type="NCBI Taxonomy" id="153505"/>
    <lineage>
        <taxon>Eukaryota</taxon>
        <taxon>Fungi</taxon>
        <taxon>Dikarya</taxon>
        <taxon>Basidiomycota</taxon>
        <taxon>Agaricomycotina</taxon>
        <taxon>Agaricomycetes</taxon>
        <taxon>Agaricomycetidae</taxon>
        <taxon>Agaricales</taxon>
        <taxon>Marasmiineae</taxon>
        <taxon>Mycenaceae</taxon>
        <taxon>Mycena</taxon>
    </lineage>
</organism>
<feature type="non-terminal residue" evidence="2">
    <location>
        <position position="1"/>
    </location>
</feature>
<evidence type="ECO:0000313" key="2">
    <source>
        <dbReference type="EMBL" id="KAJ7217798.1"/>
    </source>
</evidence>
<evidence type="ECO:0000256" key="1">
    <source>
        <dbReference type="SAM" id="Phobius"/>
    </source>
</evidence>